<dbReference type="SFLD" id="SFLDG01129">
    <property type="entry name" value="C1.5:_HAD__Beta-PGM__Phosphata"/>
    <property type="match status" value="1"/>
</dbReference>
<evidence type="ECO:0000256" key="2">
    <source>
        <dbReference type="ARBA" id="ARBA00004818"/>
    </source>
</evidence>
<dbReference type="RefSeq" id="WP_012505517.1">
    <property type="nucleotide sequence ID" value="NC_011059.1"/>
</dbReference>
<dbReference type="GO" id="GO:0006281">
    <property type="term" value="P:DNA repair"/>
    <property type="evidence" value="ECO:0007669"/>
    <property type="project" value="TreeGrafter"/>
</dbReference>
<evidence type="ECO:0000256" key="1">
    <source>
        <dbReference type="ARBA" id="ARBA00000830"/>
    </source>
</evidence>
<dbReference type="PANTHER" id="PTHR43434:SF1">
    <property type="entry name" value="PHOSPHOGLYCOLATE PHOSPHATASE"/>
    <property type="match status" value="1"/>
</dbReference>
<sequence length="219" mass="24483">MIFKAVIFDLDGTLLDSLQDLAETLNTVLSLHGLPVHELNEYRLLVGYGMQELVRKAVPEKLNSDDALIDTLLGEMKEKYSRTWKNNTRPYPGIAELLDWLARTGLKKGILSNKPDEFTKLCVETLLSSWQFDLVMGHHEGIRHKPDPEGALQIAATFGCSPEEILYIGDSSVDMQTAKAAGMFPLGVLWGFRSEEELRNHGAGALAKVPDDIRKYLSR</sequence>
<keyword evidence="6" id="KW-1185">Reference proteome</keyword>
<dbReference type="SFLD" id="SFLDS00003">
    <property type="entry name" value="Haloacid_Dehalogenase"/>
    <property type="match status" value="1"/>
</dbReference>
<dbReference type="eggNOG" id="COG0546">
    <property type="taxonomic scope" value="Bacteria"/>
</dbReference>
<dbReference type="InterPro" id="IPR023214">
    <property type="entry name" value="HAD_sf"/>
</dbReference>
<dbReference type="InterPro" id="IPR036412">
    <property type="entry name" value="HAD-like_sf"/>
</dbReference>
<dbReference type="AlphaFoldDB" id="B4S7E3"/>
<dbReference type="EC" id="3.1.3.18" evidence="4"/>
<organism evidence="5 6">
    <name type="scientific">Prosthecochloris aestuarii (strain DSM 271 / SK 413)</name>
    <dbReference type="NCBI Taxonomy" id="290512"/>
    <lineage>
        <taxon>Bacteria</taxon>
        <taxon>Pseudomonadati</taxon>
        <taxon>Chlorobiota</taxon>
        <taxon>Chlorobiia</taxon>
        <taxon>Chlorobiales</taxon>
        <taxon>Chlorobiaceae</taxon>
        <taxon>Prosthecochloris</taxon>
    </lineage>
</organism>
<name>B4S7E3_PROA2</name>
<reference evidence="5" key="1">
    <citation type="submission" date="2008-06" db="EMBL/GenBank/DDBJ databases">
        <title>Complete sequence of chromosome of Prosthecochloris aestuarii DSM 271.</title>
        <authorList>
            <consortium name="US DOE Joint Genome Institute"/>
            <person name="Lucas S."/>
            <person name="Copeland A."/>
            <person name="Lapidus A."/>
            <person name="Glavina del Rio T."/>
            <person name="Dalin E."/>
            <person name="Tice H."/>
            <person name="Bruce D."/>
            <person name="Goodwin L."/>
            <person name="Pitluck S."/>
            <person name="Schmutz J."/>
            <person name="Larimer F."/>
            <person name="Land M."/>
            <person name="Hauser L."/>
            <person name="Kyrpides N."/>
            <person name="Anderson I."/>
            <person name="Liu Z."/>
            <person name="Li T."/>
            <person name="Zhao F."/>
            <person name="Overmann J."/>
            <person name="Bryant D.A."/>
            <person name="Richardson P."/>
        </authorList>
    </citation>
    <scope>NUCLEOTIDE SEQUENCE [LARGE SCALE GENOMIC DNA]</scope>
    <source>
        <strain evidence="5">DSM 271</strain>
    </source>
</reference>
<comment type="similarity">
    <text evidence="3">Belongs to the HAD-like hydrolase superfamily. CbbY/CbbZ/Gph/YieH family.</text>
</comment>
<dbReference type="InterPro" id="IPR041492">
    <property type="entry name" value="HAD_2"/>
</dbReference>
<gene>
    <name evidence="5" type="ordered locus">Paes_0937</name>
</gene>
<dbReference type="STRING" id="290512.Paes_0937"/>
<dbReference type="NCBIfam" id="TIGR01549">
    <property type="entry name" value="HAD-SF-IA-v1"/>
    <property type="match status" value="1"/>
</dbReference>
<dbReference type="PRINTS" id="PR00413">
    <property type="entry name" value="HADHALOGNASE"/>
</dbReference>
<protein>
    <recommendedName>
        <fullName evidence="4">phosphoglycolate phosphatase</fullName>
        <ecNumber evidence="4">3.1.3.18</ecNumber>
    </recommendedName>
</protein>
<dbReference type="GO" id="GO:0008967">
    <property type="term" value="F:phosphoglycolate phosphatase activity"/>
    <property type="evidence" value="ECO:0007669"/>
    <property type="project" value="UniProtKB-EC"/>
</dbReference>
<proteinExistence type="inferred from homology"/>
<dbReference type="InterPro" id="IPR006439">
    <property type="entry name" value="HAD-SF_hydro_IA"/>
</dbReference>
<dbReference type="SUPFAM" id="SSF56784">
    <property type="entry name" value="HAD-like"/>
    <property type="match status" value="1"/>
</dbReference>
<dbReference type="EMBL" id="CP001108">
    <property type="protein sequence ID" value="ACF45980.1"/>
    <property type="molecule type" value="Genomic_DNA"/>
</dbReference>
<evidence type="ECO:0000256" key="4">
    <source>
        <dbReference type="ARBA" id="ARBA00013078"/>
    </source>
</evidence>
<dbReference type="SFLD" id="SFLDG01135">
    <property type="entry name" value="C1.5.6:_HAD__Beta-PGM__Phospha"/>
    <property type="match status" value="1"/>
</dbReference>
<dbReference type="PANTHER" id="PTHR43434">
    <property type="entry name" value="PHOSPHOGLYCOLATE PHOSPHATASE"/>
    <property type="match status" value="1"/>
</dbReference>
<comment type="pathway">
    <text evidence="2">Organic acid metabolism; glycolate biosynthesis; glycolate from 2-phosphoglycolate: step 1/1.</text>
</comment>
<evidence type="ECO:0000313" key="5">
    <source>
        <dbReference type="EMBL" id="ACF45980.1"/>
    </source>
</evidence>
<dbReference type="Pfam" id="PF13419">
    <property type="entry name" value="HAD_2"/>
    <property type="match status" value="1"/>
</dbReference>
<dbReference type="KEGG" id="paa:Paes_0937"/>
<dbReference type="Proteomes" id="UP000002725">
    <property type="component" value="Chromosome"/>
</dbReference>
<dbReference type="Gene3D" id="3.40.50.1000">
    <property type="entry name" value="HAD superfamily/HAD-like"/>
    <property type="match status" value="1"/>
</dbReference>
<keyword evidence="5" id="KW-0378">Hydrolase</keyword>
<evidence type="ECO:0000313" key="6">
    <source>
        <dbReference type="Proteomes" id="UP000002725"/>
    </source>
</evidence>
<accession>B4S7E3</accession>
<dbReference type="HOGENOM" id="CLU_045011_19_1_10"/>
<dbReference type="InterPro" id="IPR023198">
    <property type="entry name" value="PGP-like_dom2"/>
</dbReference>
<dbReference type="InterPro" id="IPR050155">
    <property type="entry name" value="HAD-like_hydrolase_sf"/>
</dbReference>
<dbReference type="Gene3D" id="1.10.150.240">
    <property type="entry name" value="Putative phosphatase, domain 2"/>
    <property type="match status" value="1"/>
</dbReference>
<evidence type="ECO:0000256" key="3">
    <source>
        <dbReference type="ARBA" id="ARBA00006171"/>
    </source>
</evidence>
<comment type="catalytic activity">
    <reaction evidence="1">
        <text>2-phosphoglycolate + H2O = glycolate + phosphate</text>
        <dbReference type="Rhea" id="RHEA:14369"/>
        <dbReference type="ChEBI" id="CHEBI:15377"/>
        <dbReference type="ChEBI" id="CHEBI:29805"/>
        <dbReference type="ChEBI" id="CHEBI:43474"/>
        <dbReference type="ChEBI" id="CHEBI:58033"/>
        <dbReference type="EC" id="3.1.3.18"/>
    </reaction>
</comment>
<dbReference type="GO" id="GO:0005829">
    <property type="term" value="C:cytosol"/>
    <property type="evidence" value="ECO:0007669"/>
    <property type="project" value="TreeGrafter"/>
</dbReference>